<evidence type="ECO:0008006" key="3">
    <source>
        <dbReference type="Google" id="ProtNLM"/>
    </source>
</evidence>
<reference evidence="1 2" key="1">
    <citation type="submission" date="2018-12" db="EMBL/GenBank/DDBJ databases">
        <authorList>
            <person name="Kartti S."/>
            <person name="Manni A."/>
            <person name="Chemao El Fihri M.W."/>
            <person name="Laamarti M."/>
            <person name="Temsamani L."/>
            <person name="El Jamali J.E."/>
            <person name="Ouadghiri M."/>
            <person name="Ibrahimi A."/>
            <person name="Filati-Maltouf A."/>
        </authorList>
    </citation>
    <scope>NUCLEOTIDE SEQUENCE [LARGE SCALE GENOMIC DNA]</scope>
    <source>
        <strain evidence="1 2">MDMC339</strain>
    </source>
</reference>
<sequence length="38" mass="4370">MNRYDARFKLQVAKEACKTSTSVKAIARRHGLEFSTVR</sequence>
<dbReference type="Pfam" id="PF01527">
    <property type="entry name" value="HTH_Tnp_1"/>
    <property type="match status" value="1"/>
</dbReference>
<dbReference type="InterPro" id="IPR002514">
    <property type="entry name" value="Transposase_8"/>
</dbReference>
<dbReference type="InterPro" id="IPR010921">
    <property type="entry name" value="Trp_repressor/repl_initiator"/>
</dbReference>
<dbReference type="AlphaFoldDB" id="A0A3S0JEI2"/>
<evidence type="ECO:0000313" key="1">
    <source>
        <dbReference type="EMBL" id="RTQ83413.1"/>
    </source>
</evidence>
<comment type="caution">
    <text evidence="1">The sequence shown here is derived from an EMBL/GenBank/DDBJ whole genome shotgun (WGS) entry which is preliminary data.</text>
</comment>
<evidence type="ECO:0000313" key="2">
    <source>
        <dbReference type="Proteomes" id="UP000271705"/>
    </source>
</evidence>
<dbReference type="EMBL" id="RXLZ01000103">
    <property type="protein sequence ID" value="RTQ83413.1"/>
    <property type="molecule type" value="Genomic_DNA"/>
</dbReference>
<protein>
    <recommendedName>
        <fullName evidence="3">Transposase</fullName>
    </recommendedName>
</protein>
<organism evidence="1 2">
    <name type="scientific">Stenotrophomonas maltophilia</name>
    <name type="common">Pseudomonas maltophilia</name>
    <name type="synonym">Xanthomonas maltophilia</name>
    <dbReference type="NCBI Taxonomy" id="40324"/>
    <lineage>
        <taxon>Bacteria</taxon>
        <taxon>Pseudomonadati</taxon>
        <taxon>Pseudomonadota</taxon>
        <taxon>Gammaproteobacteria</taxon>
        <taxon>Lysobacterales</taxon>
        <taxon>Lysobacteraceae</taxon>
        <taxon>Stenotrophomonas</taxon>
        <taxon>Stenotrophomonas maltophilia group</taxon>
    </lineage>
</organism>
<dbReference type="GO" id="GO:0043565">
    <property type="term" value="F:sequence-specific DNA binding"/>
    <property type="evidence" value="ECO:0007669"/>
    <property type="project" value="InterPro"/>
</dbReference>
<dbReference type="GO" id="GO:0004803">
    <property type="term" value="F:transposase activity"/>
    <property type="evidence" value="ECO:0007669"/>
    <property type="project" value="InterPro"/>
</dbReference>
<proteinExistence type="predicted"/>
<dbReference type="SUPFAM" id="SSF48295">
    <property type="entry name" value="TrpR-like"/>
    <property type="match status" value="1"/>
</dbReference>
<gene>
    <name evidence="1" type="ORF">EKL94_21390</name>
</gene>
<name>A0A3S0JEI2_STEMA</name>
<feature type="non-terminal residue" evidence="1">
    <location>
        <position position="38"/>
    </location>
</feature>
<dbReference type="Proteomes" id="UP000271705">
    <property type="component" value="Unassembled WGS sequence"/>
</dbReference>
<accession>A0A3S0JEI2</accession>
<dbReference type="RefSeq" id="WP_148105817.1">
    <property type="nucleotide sequence ID" value="NZ_RXLZ01000103.1"/>
</dbReference>
<dbReference type="GO" id="GO:0006313">
    <property type="term" value="P:DNA transposition"/>
    <property type="evidence" value="ECO:0007669"/>
    <property type="project" value="InterPro"/>
</dbReference>